<reference evidence="9" key="1">
    <citation type="submission" date="2025-08" db="UniProtKB">
        <authorList>
            <consortium name="Ensembl"/>
        </authorList>
    </citation>
    <scope>IDENTIFICATION</scope>
</reference>
<dbReference type="Proteomes" id="UP000694569">
    <property type="component" value="Unplaced"/>
</dbReference>
<proteinExistence type="predicted"/>
<feature type="compositionally biased region" description="Polar residues" evidence="7">
    <location>
        <begin position="300"/>
        <end position="310"/>
    </location>
</feature>
<dbReference type="Gene3D" id="2.30.30.40">
    <property type="entry name" value="SH3 Domains"/>
    <property type="match status" value="3"/>
</dbReference>
<protein>
    <recommendedName>
        <fullName evidence="8">SH3 domain-containing protein</fullName>
    </recommendedName>
</protein>
<evidence type="ECO:0000256" key="4">
    <source>
        <dbReference type="ARBA" id="ARBA00023136"/>
    </source>
</evidence>
<feature type="coiled-coil region" evidence="6">
    <location>
        <begin position="513"/>
        <end position="565"/>
    </location>
</feature>
<dbReference type="PROSITE" id="PS50002">
    <property type="entry name" value="SH3"/>
    <property type="match status" value="3"/>
</dbReference>
<feature type="region of interest" description="Disordered" evidence="7">
    <location>
        <begin position="177"/>
        <end position="197"/>
    </location>
</feature>
<dbReference type="InterPro" id="IPR036028">
    <property type="entry name" value="SH3-like_dom_sf"/>
</dbReference>
<dbReference type="Pfam" id="PF07653">
    <property type="entry name" value="SH3_2"/>
    <property type="match status" value="1"/>
</dbReference>
<feature type="compositionally biased region" description="Polar residues" evidence="7">
    <location>
        <begin position="461"/>
        <end position="471"/>
    </location>
</feature>
<comment type="subcellular location">
    <subcellularLocation>
        <location evidence="1">Membrane</location>
        <topology evidence="1">Peripheral membrane protein</topology>
    </subcellularLocation>
</comment>
<evidence type="ECO:0000256" key="7">
    <source>
        <dbReference type="SAM" id="MobiDB-lite"/>
    </source>
</evidence>
<dbReference type="PANTHER" id="PTHR14167:SF81">
    <property type="entry name" value="ENDOPHILIN-A"/>
    <property type="match status" value="1"/>
</dbReference>
<feature type="compositionally biased region" description="Basic and acidic residues" evidence="7">
    <location>
        <begin position="333"/>
        <end position="349"/>
    </location>
</feature>
<feature type="compositionally biased region" description="Basic and acidic residues" evidence="7">
    <location>
        <begin position="177"/>
        <end position="187"/>
    </location>
</feature>
<evidence type="ECO:0000256" key="5">
    <source>
        <dbReference type="PROSITE-ProRule" id="PRU00192"/>
    </source>
</evidence>
<keyword evidence="2 5" id="KW-0728">SH3 domain</keyword>
<feature type="region of interest" description="Disordered" evidence="7">
    <location>
        <begin position="270"/>
        <end position="509"/>
    </location>
</feature>
<feature type="compositionally biased region" description="Basic and acidic residues" evidence="7">
    <location>
        <begin position="403"/>
        <end position="415"/>
    </location>
</feature>
<dbReference type="Pfam" id="PF14604">
    <property type="entry name" value="SH3_9"/>
    <property type="match status" value="1"/>
</dbReference>
<feature type="compositionally biased region" description="Low complexity" evidence="7">
    <location>
        <begin position="488"/>
        <end position="500"/>
    </location>
</feature>
<dbReference type="InterPro" id="IPR050384">
    <property type="entry name" value="Endophilin_SH3RF"/>
</dbReference>
<feature type="compositionally biased region" description="Basic and acidic residues" evidence="7">
    <location>
        <begin position="357"/>
        <end position="370"/>
    </location>
</feature>
<feature type="compositionally biased region" description="Basic and acidic residues" evidence="7">
    <location>
        <begin position="311"/>
        <end position="324"/>
    </location>
</feature>
<feature type="domain" description="SH3" evidence="8">
    <location>
        <begin position="2"/>
        <end position="62"/>
    </location>
</feature>
<organism evidence="9 10">
    <name type="scientific">Leptobrachium leishanense</name>
    <name type="common">Leishan spiny toad</name>
    <dbReference type="NCBI Taxonomy" id="445787"/>
    <lineage>
        <taxon>Eukaryota</taxon>
        <taxon>Metazoa</taxon>
        <taxon>Chordata</taxon>
        <taxon>Craniata</taxon>
        <taxon>Vertebrata</taxon>
        <taxon>Euteleostomi</taxon>
        <taxon>Amphibia</taxon>
        <taxon>Batrachia</taxon>
        <taxon>Anura</taxon>
        <taxon>Pelobatoidea</taxon>
        <taxon>Megophryidae</taxon>
        <taxon>Leptobrachium</taxon>
    </lineage>
</organism>
<evidence type="ECO:0000259" key="8">
    <source>
        <dbReference type="PROSITE" id="PS50002"/>
    </source>
</evidence>
<evidence type="ECO:0000256" key="1">
    <source>
        <dbReference type="ARBA" id="ARBA00004170"/>
    </source>
</evidence>
<dbReference type="SMART" id="SM00326">
    <property type="entry name" value="SH3"/>
    <property type="match status" value="3"/>
</dbReference>
<keyword evidence="4" id="KW-0472">Membrane</keyword>
<reference evidence="9" key="2">
    <citation type="submission" date="2025-09" db="UniProtKB">
        <authorList>
            <consortium name="Ensembl"/>
        </authorList>
    </citation>
    <scope>IDENTIFICATION</scope>
</reference>
<dbReference type="SUPFAM" id="SSF50044">
    <property type="entry name" value="SH3-domain"/>
    <property type="match status" value="3"/>
</dbReference>
<dbReference type="Pfam" id="PF00018">
    <property type="entry name" value="SH3_1"/>
    <property type="match status" value="1"/>
</dbReference>
<dbReference type="PRINTS" id="PR00452">
    <property type="entry name" value="SH3DOMAIN"/>
</dbReference>
<dbReference type="AlphaFoldDB" id="A0A8C5LMS3"/>
<evidence type="ECO:0000256" key="3">
    <source>
        <dbReference type="ARBA" id="ARBA00023054"/>
    </source>
</evidence>
<dbReference type="InterPro" id="IPR001452">
    <property type="entry name" value="SH3_domain"/>
</dbReference>
<dbReference type="GeneTree" id="ENSGT00940000160627"/>
<feature type="domain" description="SH3" evidence="8">
    <location>
        <begin position="88"/>
        <end position="147"/>
    </location>
</feature>
<name>A0A8C5LMS3_9ANUR</name>
<keyword evidence="10" id="KW-1185">Reference proteome</keyword>
<accession>A0A8C5LMS3</accession>
<dbReference type="OrthoDB" id="73680at2759"/>
<dbReference type="InterPro" id="IPR035468">
    <property type="entry name" value="SH3D21_SH3"/>
</dbReference>
<evidence type="ECO:0000256" key="6">
    <source>
        <dbReference type="SAM" id="Coils"/>
    </source>
</evidence>
<dbReference type="Ensembl" id="ENSLLET00000002565.1">
    <property type="protein sequence ID" value="ENSLLEP00000002457.1"/>
    <property type="gene ID" value="ENSLLEG00000001593.1"/>
</dbReference>
<evidence type="ECO:0000256" key="2">
    <source>
        <dbReference type="ARBA" id="ARBA00022443"/>
    </source>
</evidence>
<dbReference type="CDD" id="cd12142">
    <property type="entry name" value="SH3_D21-like"/>
    <property type="match status" value="1"/>
</dbReference>
<keyword evidence="3 6" id="KW-0175">Coiled coil</keyword>
<feature type="domain" description="SH3" evidence="8">
    <location>
        <begin position="201"/>
        <end position="262"/>
    </location>
</feature>
<evidence type="ECO:0000313" key="10">
    <source>
        <dbReference type="Proteomes" id="UP000694569"/>
    </source>
</evidence>
<feature type="compositionally biased region" description="Polar residues" evidence="7">
    <location>
        <begin position="478"/>
        <end position="487"/>
    </location>
</feature>
<evidence type="ECO:0000313" key="9">
    <source>
        <dbReference type="Ensembl" id="ENSLLEP00000002457.1"/>
    </source>
</evidence>
<dbReference type="PANTHER" id="PTHR14167">
    <property type="entry name" value="SH3 DOMAIN-CONTAINING"/>
    <property type="match status" value="1"/>
</dbReference>
<sequence>MGTLGDMLVLLDFHGQQEDELNIKVGEIIRNVKKTEEDGWLEGEINGKKGFFPQMFAKEIPLVFQNDLVSGKRYPRSIRRSNACSQNEKTRWCKAEYSYTPGKPDELELLAGEVYEILEEIEDGWCLGKKGNLIGAFPSNFVQEIVPSSSNKMPELKKNGKQRPKMMEVTFTPLDEKTLPEKHEDKPGVNQQKAQETSVPRIQEFCRVMFDYHPAMQDELALKIGDVVSIISKEIEDEGWWRGELNGKTGIFPDNFVILLPPTSQIKTNKLPTRTSTVKRPAKVNASTADQTFPVVNGPLSPTSTVQKDISTTEKKHPEMKRPESPASAGHKGKTDVSTTDKKDVKKADSSSGNIQKDQKEAKTDRDHTSKLNHFPARKTAPVPPLKSKPGVNKLATESQAKPSEEGKEKNKDSNTLDGLRVSSVKLAHPTAERPKMQGKRLPKTKNLPELVGVKEEEQVNSHIKSPTSTKAMPKFPNSPTQSNLQNTKSSTQSPSVSTSCKQVPDSAQSVQMEELAEEIRSLKFMMEILKKKHLKDMEEIRGEMSEERIKRLALQVEIENLKRLSSL</sequence>